<gene>
    <name evidence="7" type="ORF">Sradi_0093500</name>
</gene>
<organism evidence="7">
    <name type="scientific">Sesamum radiatum</name>
    <name type="common">Black benniseed</name>
    <dbReference type="NCBI Taxonomy" id="300843"/>
    <lineage>
        <taxon>Eukaryota</taxon>
        <taxon>Viridiplantae</taxon>
        <taxon>Streptophyta</taxon>
        <taxon>Embryophyta</taxon>
        <taxon>Tracheophyta</taxon>
        <taxon>Spermatophyta</taxon>
        <taxon>Magnoliopsida</taxon>
        <taxon>eudicotyledons</taxon>
        <taxon>Gunneridae</taxon>
        <taxon>Pentapetalae</taxon>
        <taxon>asterids</taxon>
        <taxon>lamiids</taxon>
        <taxon>Lamiales</taxon>
        <taxon>Pedaliaceae</taxon>
        <taxon>Sesamum</taxon>
    </lineage>
</organism>
<dbReference type="EMBL" id="JACGWJ010000001">
    <property type="protein sequence ID" value="KAL0441546.1"/>
    <property type="molecule type" value="Genomic_DNA"/>
</dbReference>
<evidence type="ECO:0000256" key="1">
    <source>
        <dbReference type="SAM" id="Coils"/>
    </source>
</evidence>
<feature type="compositionally biased region" description="Acidic residues" evidence="2">
    <location>
        <begin position="133"/>
        <end position="144"/>
    </location>
</feature>
<evidence type="ECO:0000313" key="7">
    <source>
        <dbReference type="EMBL" id="KAL0441546.1"/>
    </source>
</evidence>
<evidence type="ECO:0000259" key="4">
    <source>
        <dbReference type="Pfam" id="PF03168"/>
    </source>
</evidence>
<dbReference type="PANTHER" id="PTHR21450">
    <property type="entry name" value="PROTEIN ALTERED PHOSPHATE STARVATION RESPONSE 1"/>
    <property type="match status" value="1"/>
</dbReference>
<sequence>MGCTQSKIENEETVNRCKERKQHMERAVTARNKFAAAHSAHAMSLKNTGAALSDFAQGEVVYPTSSGPGVAPPTSSAGVGGATPPPPLPPYENFPPPPPPLPASFTNSSPLQRAATMPEFSIPPPDNKHSDPIIEEENEEDVETESTHSLKRRSKSGGRGGIPPPEVMEDEVLHQPRKTDQRDREQPQQQPLPPPPPENKGMSSWDYFFSMENVPGPTLAEVDENSVEREEIERKMLEERARRKEMEVKSEKAEPVAEAVETVSELPPQPPPPEAAMAPPKVVKRVKQAAPPEGKKKSGVNNVNLVQIFVELDDCFLKASESAHEVSRMLEATRLHYHSNFADKKGNINHSERVMRVITWNRSFRGFTNPDDGADDFDSEEHETHATVLDKMLAWEKKLYDEVKAGEQMKLEYQKKVASLNKLKKRGSNTEALERMKAAVSHLHTRYIVDMQSMDSTVSEINRLRDEQLYPKLVALVDGMATMWETMRIHHENQSKIVQALRLLDISQAPKETSDHHHERTRQLGGVVQEWYTNFSELMSQQKEYIKALNSWLKLNLIPIDTNWKEKVSSPGRPQNPPMQILLHAWHDYLEKLPDEPAKASINNFAAIIKTIWQYQKEELDFRNRCADSRKDLIRKTRDFENWYNKYMQKRTPPDDMDPDRTHDKDLIAEKQLVVEAAKQKLEEDDEAYQRQCIQVREKSLMSLKSHLPELFRALSDFSLACSDMYSTLRSISRSRNRNDLQETVEFDIFINISVLACIATLWDCKLIHPYMVLLQIYFLENSPLLAQIGYNQSGILGLFGCPLLSEPQSPQPQPPQYVIVLPPYPPPHRHRLFRKSWQRCLFCFATFLLFLIAAAYLLWPSDPELSIVRLRLERLRFHLRPKVSLDITMDLTIRVRNQDFYELDYDSLLVAIGYRGKRLGYVTSDGGHIKARGSSYVNATLQLDRVEILSDVVLLIEDLAKGAVTFDTESEITGKLGVVVFDLPLKTKVKCEVIVNTKNQTVSRQSCYPEVSEVSG</sequence>
<feature type="transmembrane region" description="Helical" evidence="3">
    <location>
        <begin position="747"/>
        <end position="765"/>
    </location>
</feature>
<dbReference type="AlphaFoldDB" id="A0AAW2WJW1"/>
<keyword evidence="3" id="KW-1133">Transmembrane helix</keyword>
<keyword evidence="3" id="KW-0812">Transmembrane</keyword>
<evidence type="ECO:0000259" key="6">
    <source>
        <dbReference type="Pfam" id="PF04783"/>
    </source>
</evidence>
<protein>
    <submittedName>
        <fullName evidence="7">Protein ROLLING AND ERECT LEAF 2</fullName>
    </submittedName>
</protein>
<accession>A0AAW2WJW1</accession>
<comment type="caution">
    <text evidence="7">The sequence shown here is derived from an EMBL/GenBank/DDBJ whole genome shotgun (WGS) entry which is preliminary data.</text>
</comment>
<evidence type="ECO:0000259" key="5">
    <source>
        <dbReference type="Pfam" id="PF04782"/>
    </source>
</evidence>
<feature type="transmembrane region" description="Helical" evidence="3">
    <location>
        <begin position="841"/>
        <end position="860"/>
    </location>
</feature>
<reference evidence="7" key="2">
    <citation type="journal article" date="2024" name="Plant">
        <title>Genomic evolution and insights into agronomic trait innovations of Sesamum species.</title>
        <authorList>
            <person name="Miao H."/>
            <person name="Wang L."/>
            <person name="Qu L."/>
            <person name="Liu H."/>
            <person name="Sun Y."/>
            <person name="Le M."/>
            <person name="Wang Q."/>
            <person name="Wei S."/>
            <person name="Zheng Y."/>
            <person name="Lin W."/>
            <person name="Duan Y."/>
            <person name="Cao H."/>
            <person name="Xiong S."/>
            <person name="Wang X."/>
            <person name="Wei L."/>
            <person name="Li C."/>
            <person name="Ma Q."/>
            <person name="Ju M."/>
            <person name="Zhao R."/>
            <person name="Li G."/>
            <person name="Mu C."/>
            <person name="Tian Q."/>
            <person name="Mei H."/>
            <person name="Zhang T."/>
            <person name="Gao T."/>
            <person name="Zhang H."/>
        </authorList>
    </citation>
    <scope>NUCLEOTIDE SEQUENCE</scope>
    <source>
        <strain evidence="7">G02</strain>
    </source>
</reference>
<dbReference type="PANTHER" id="PTHR21450:SF59">
    <property type="entry name" value="PROTEIN, PUTATIVE_ 48652-45869-RELATED"/>
    <property type="match status" value="1"/>
</dbReference>
<feature type="region of interest" description="Disordered" evidence="2">
    <location>
        <begin position="263"/>
        <end position="296"/>
    </location>
</feature>
<dbReference type="Pfam" id="PF03168">
    <property type="entry name" value="LEA_2"/>
    <property type="match status" value="1"/>
</dbReference>
<proteinExistence type="predicted"/>
<keyword evidence="1" id="KW-0175">Coiled coil</keyword>
<feature type="compositionally biased region" description="Pro residues" evidence="2">
    <location>
        <begin position="83"/>
        <end position="102"/>
    </location>
</feature>
<feature type="region of interest" description="Disordered" evidence="2">
    <location>
        <begin position="1"/>
        <end position="22"/>
    </location>
</feature>
<feature type="compositionally biased region" description="Basic and acidic residues" evidence="2">
    <location>
        <begin position="8"/>
        <end position="22"/>
    </location>
</feature>
<name>A0AAW2WJW1_SESRA</name>
<reference evidence="7" key="1">
    <citation type="submission" date="2020-06" db="EMBL/GenBank/DDBJ databases">
        <authorList>
            <person name="Li T."/>
            <person name="Hu X."/>
            <person name="Zhang T."/>
            <person name="Song X."/>
            <person name="Zhang H."/>
            <person name="Dai N."/>
            <person name="Sheng W."/>
            <person name="Hou X."/>
            <person name="Wei L."/>
        </authorList>
    </citation>
    <scope>NUCLEOTIDE SEQUENCE</scope>
    <source>
        <strain evidence="7">G02</strain>
        <tissue evidence="7">Leaf</tissue>
    </source>
</reference>
<feature type="compositionally biased region" description="Basic and acidic residues" evidence="2">
    <location>
        <begin position="171"/>
        <end position="186"/>
    </location>
</feature>
<dbReference type="Pfam" id="PF04782">
    <property type="entry name" value="DUF632"/>
    <property type="match status" value="1"/>
</dbReference>
<evidence type="ECO:0000256" key="3">
    <source>
        <dbReference type="SAM" id="Phobius"/>
    </source>
</evidence>
<dbReference type="Gene3D" id="2.60.40.1820">
    <property type="match status" value="1"/>
</dbReference>
<feature type="region of interest" description="Disordered" evidence="2">
    <location>
        <begin position="60"/>
        <end position="227"/>
    </location>
</feature>
<dbReference type="Pfam" id="PF04783">
    <property type="entry name" value="DUF630"/>
    <property type="match status" value="1"/>
</dbReference>
<feature type="domain" description="DUF632" evidence="5">
    <location>
        <begin position="305"/>
        <end position="610"/>
    </location>
</feature>
<dbReference type="InterPro" id="IPR004864">
    <property type="entry name" value="LEA_2"/>
</dbReference>
<dbReference type="SUPFAM" id="SSF117070">
    <property type="entry name" value="LEA14-like"/>
    <property type="match status" value="1"/>
</dbReference>
<feature type="domain" description="Late embryogenesis abundant protein LEA-2 subgroup" evidence="4">
    <location>
        <begin position="893"/>
        <end position="988"/>
    </location>
</feature>
<keyword evidence="3" id="KW-0472">Membrane</keyword>
<feature type="compositionally biased region" description="Polar residues" evidence="2">
    <location>
        <begin position="63"/>
        <end position="77"/>
    </location>
</feature>
<dbReference type="InterPro" id="IPR006867">
    <property type="entry name" value="DUF632"/>
</dbReference>
<feature type="domain" description="DUF630" evidence="6">
    <location>
        <begin position="1"/>
        <end position="59"/>
    </location>
</feature>
<feature type="coiled-coil region" evidence="1">
    <location>
        <begin position="668"/>
        <end position="699"/>
    </location>
</feature>
<evidence type="ECO:0000256" key="2">
    <source>
        <dbReference type="SAM" id="MobiDB-lite"/>
    </source>
</evidence>
<dbReference type="InterPro" id="IPR006868">
    <property type="entry name" value="DUF630"/>
</dbReference>